<name>A0A7X0PED2_9BURK</name>
<evidence type="ECO:0000256" key="1">
    <source>
        <dbReference type="SAM" id="MobiDB-lite"/>
    </source>
</evidence>
<reference evidence="2 3" key="1">
    <citation type="submission" date="2020-08" db="EMBL/GenBank/DDBJ databases">
        <title>Functional genomics of gut bacteria from endangered species of beetles.</title>
        <authorList>
            <person name="Carlos-Shanley C."/>
        </authorList>
    </citation>
    <scope>NUCLEOTIDE SEQUENCE [LARGE SCALE GENOMIC DNA]</scope>
    <source>
        <strain evidence="2 3">S00198</strain>
    </source>
</reference>
<protein>
    <submittedName>
        <fullName evidence="2">Uncharacterized protein</fullName>
    </submittedName>
</protein>
<feature type="region of interest" description="Disordered" evidence="1">
    <location>
        <begin position="1306"/>
        <end position="1327"/>
    </location>
</feature>
<gene>
    <name evidence="2" type="ORF">HNP48_002689</name>
</gene>
<keyword evidence="3" id="KW-1185">Reference proteome</keyword>
<dbReference type="Proteomes" id="UP000575083">
    <property type="component" value="Unassembled WGS sequence"/>
</dbReference>
<accession>A0A7X0PED2</accession>
<evidence type="ECO:0000313" key="2">
    <source>
        <dbReference type="EMBL" id="MBB6560017.1"/>
    </source>
</evidence>
<dbReference type="Pfam" id="PF14113">
    <property type="entry name" value="Tae4"/>
    <property type="match status" value="1"/>
</dbReference>
<dbReference type="RefSeq" id="WP_184857581.1">
    <property type="nucleotide sequence ID" value="NZ_JACHLK010000004.1"/>
</dbReference>
<sequence>MSVLKTVRGEVITQSEEFACVVIALKERYTPRKPTQSSHATQPASGIAPAIASAPMIPFIVILTYEERYQAPFAKRLYAKLRPLLESLAKIASGLGGVVGATGATLAVLLQKVTDADDKLSLKELLQVFRTSRENAPSFEDVKKQLEAWKKDGVTIDPSQIKQADWEQFWKDLETQAGEIDDNEISQDKTPFSLTQVTGWLDPEGQVSVANSGFKQYGFTLQGELQFESAEIRDNARFDILGPDGSQLATAWLDGKTVKALVEDPLPDPIPVDGSSDLRRALSRVAEVQTEAQRLAHYKKEANGRIWRSDGIPIGQRSLAIFAPPAFARPVDPECLIKTIQTPNSGAETPQPDEDNDDCCSSTNDSLIGPIVEAPLAIAFATTDEAGYFTFSYEKNLFDKRKFRHVLLHISGVRTSIAIKLLPGDHPFPVRILLPIDADLFEPETDRDAITWVDGEQVKEDSCSGRNFTEANRVLDEFDFPLVVRTTDPLIRRGALFGKDTPVPAIASLFRHPMDRGHQIQWDEEPVITQAVTISHGRILTIKQKWRSDGYSLGDLLYSLPLAPLQKKNIAIVDWNRVDLNRLDVRQTDAQDLNNFVGRERDITEIVNSSLSESVRGRSESSGSASSGGVGGFFGSLFGGGSSGSSSAWSTSSQESTRALAASMVNRLRDNTMQAASAYRSLRTTSVQQASQSERSTAFSETVANRNACHAVTIQYFEVLRHLRIDFELASVRECLYIPLPIEPFNEAKILRWEGSLRPFLPPAQVEGMDAMLRIKNAFNYPGARYADEPVTHLEGEMQMLIDLPLPSALLAQGMNEYKLPEDYKILQAALGILPVLFSTPISRRDAFFTQNIAPVIARRLVAGLKFFVGPTELPVEATLTSNYQRGGLHAISLRWTGKPSGLKRSDIGAVHIRSTEQVPVQSLLIVKSASMRYRTAHYEGSLFDRTNENNSIRWSSTAQNFGDDATISTPCTVDELRNPKEEDVLAAARLKAHLDEFVERYHKVIWATMDPDRRFTLLDGFIAPNAGGRSVASVVENRVVGIVGNCLVMPVAPGLRLDYFTDIREDTEAAEGDLLSLYQPLVPNPSLEIAIPTKGVFAESVMGGCNACEKIDDSRNWRYWEHPLPDEPTPIDALSLGTRDRPTTPVVPNVPAPMVQQAVSQLPAAPDPGGLANAIGAVSNGAAFRDATGLAGTQQNAREALADSFATTQAFGSLAAQLQMKAMELIATALGGVPVSSDPAKVKESIGRDAKAGRITKEQAQNAIAKVNDSMAENLAAQRNSDVLNYPDVAAAIATGVERGSALSLRRGNTSVEVGESRSAPEEQITPVRTARSRWPWSLLRPSEAEASVSDAQRDAQFFAAMWKKRTDIEMVYLKSHEIYASNIIQKHATDRHEDGTRYLNMCATRISIVLHEVGLGHLFVRPYSFNGKTSPTDKTLRPYIAGAEDLAARLTQKVGPPLKLLTKADRANYRRLLDGKQGIVLLQNYYPAIREKDGDHIELWNMDHLPKEYWHPEQQEAYPKCDAILLWTASALRKKARTR</sequence>
<proteinExistence type="predicted"/>
<dbReference type="Gene3D" id="3.90.1720.70">
    <property type="match status" value="1"/>
</dbReference>
<dbReference type="EMBL" id="JACHLK010000004">
    <property type="protein sequence ID" value="MBB6560017.1"/>
    <property type="molecule type" value="Genomic_DNA"/>
</dbReference>
<feature type="region of interest" description="Disordered" evidence="1">
    <location>
        <begin position="340"/>
        <end position="363"/>
    </location>
</feature>
<dbReference type="InterPro" id="IPR025562">
    <property type="entry name" value="Tae4"/>
</dbReference>
<evidence type="ECO:0000313" key="3">
    <source>
        <dbReference type="Proteomes" id="UP000575083"/>
    </source>
</evidence>
<comment type="caution">
    <text evidence="2">The sequence shown here is derived from an EMBL/GenBank/DDBJ whole genome shotgun (WGS) entry which is preliminary data.</text>
</comment>
<organism evidence="2 3">
    <name type="scientific">Acidovorax soli</name>
    <dbReference type="NCBI Taxonomy" id="592050"/>
    <lineage>
        <taxon>Bacteria</taxon>
        <taxon>Pseudomonadati</taxon>
        <taxon>Pseudomonadota</taxon>
        <taxon>Betaproteobacteria</taxon>
        <taxon>Burkholderiales</taxon>
        <taxon>Comamonadaceae</taxon>
        <taxon>Acidovorax</taxon>
    </lineage>
</organism>